<dbReference type="InterPro" id="IPR036412">
    <property type="entry name" value="HAD-like_sf"/>
</dbReference>
<dbReference type="InterPro" id="IPR010237">
    <property type="entry name" value="Pyr-5-nucltdase"/>
</dbReference>
<sequence length="469" mass="50597">MESYTAGAKFDCLLFDMDDTLYPLSLGINLACRKNIQDYMLNKLQIEERLVPKMCLDLYREYGTTMAGLKVLGYDFDYDDFHACVHGTLPYEKLKPDPVLRHLLLSLPQRKIIFTNSDKAHAATVLKKLGLEDCFEGIICFETLNPSTEPEEDDSDNTDGGSSSDSSASHHKRKILCKPSLESMEAVIEIAKLDAKKTVFFDDSPRNIAAGKAAGFHTVIVGSSAAVAGADVALESIHNIKEAVPELWEAAGEHVQAQLAQAVDLRSAAVETSNKAETTPRPRIFLHPLLPHQATAAATTQSHLAAAAAAAVAAMGRGRNRKPRNFATFRLCPRPGAADASDRVFFRVDNNPYSVPGFADDDVLGGAAAAVGEGDDDAPSSSASDDAGPLPDHVRREILELGLPDDGYDYLAHLREIRPSISSTGGGGASAAFLPIRRHARAHFGPPVDVKVSFSSHLNPPRYLILIGI</sequence>
<dbReference type="SFLD" id="SFLDS00003">
    <property type="entry name" value="Haloacid_Dehalogenase"/>
    <property type="match status" value="1"/>
</dbReference>
<dbReference type="CDD" id="cd02604">
    <property type="entry name" value="HAD_5NT"/>
    <property type="match status" value="1"/>
</dbReference>
<protein>
    <submittedName>
        <fullName evidence="2">Uncharacterized protein</fullName>
    </submittedName>
</protein>
<dbReference type="Gene3D" id="3.40.50.1000">
    <property type="entry name" value="HAD superfamily/HAD-like"/>
    <property type="match status" value="1"/>
</dbReference>
<dbReference type="InterPro" id="IPR006439">
    <property type="entry name" value="HAD-SF_hydro_IA"/>
</dbReference>
<dbReference type="InterPro" id="IPR023214">
    <property type="entry name" value="HAD_sf"/>
</dbReference>
<evidence type="ECO:0000313" key="3">
    <source>
        <dbReference type="Proteomes" id="UP000008021"/>
    </source>
</evidence>
<dbReference type="EnsemblPlants" id="OMERI07G19810.5">
    <property type="protein sequence ID" value="OMERI07G19810.5"/>
    <property type="gene ID" value="OMERI07G19810"/>
</dbReference>
<dbReference type="Gramene" id="OMERI07G19810.5">
    <property type="protein sequence ID" value="OMERI07G19810.5"/>
    <property type="gene ID" value="OMERI07G19810"/>
</dbReference>
<evidence type="ECO:0000313" key="2">
    <source>
        <dbReference type="EnsemblPlants" id="OMERI07G19810.5"/>
    </source>
</evidence>
<accession>A0A0E0EEW4</accession>
<dbReference type="NCBIfam" id="TIGR01509">
    <property type="entry name" value="HAD-SF-IA-v3"/>
    <property type="match status" value="1"/>
</dbReference>
<dbReference type="Pfam" id="PF00702">
    <property type="entry name" value="Hydrolase"/>
    <property type="match status" value="1"/>
</dbReference>
<dbReference type="NCBIfam" id="TIGR01993">
    <property type="entry name" value="Pyr-5-nucltdase"/>
    <property type="match status" value="1"/>
</dbReference>
<dbReference type="STRING" id="40149.A0A0E0EEW4"/>
<reference evidence="2" key="1">
    <citation type="submission" date="2015-04" db="UniProtKB">
        <authorList>
            <consortium name="EnsemblPlants"/>
        </authorList>
    </citation>
    <scope>IDENTIFICATION</scope>
</reference>
<name>A0A0E0EEW4_9ORYZ</name>
<feature type="region of interest" description="Disordered" evidence="1">
    <location>
        <begin position="369"/>
        <end position="391"/>
    </location>
</feature>
<dbReference type="SUPFAM" id="SSF56784">
    <property type="entry name" value="HAD-like"/>
    <property type="match status" value="1"/>
</dbReference>
<dbReference type="HOGENOM" id="CLU_583156_0_0_1"/>
<dbReference type="SFLD" id="SFLDG01129">
    <property type="entry name" value="C1.5:_HAD__Beta-PGM__Phosphata"/>
    <property type="match status" value="1"/>
</dbReference>
<reference evidence="2" key="2">
    <citation type="submission" date="2018-05" db="EMBL/GenBank/DDBJ databases">
        <title>OmerRS3 (Oryza meridionalis Reference Sequence Version 3).</title>
        <authorList>
            <person name="Zhang J."/>
            <person name="Kudrna D."/>
            <person name="Lee S."/>
            <person name="Talag J."/>
            <person name="Welchert J."/>
            <person name="Wing R.A."/>
        </authorList>
    </citation>
    <scope>NUCLEOTIDE SEQUENCE [LARGE SCALE GENOMIC DNA]</scope>
    <source>
        <strain evidence="2">cv. OR44</strain>
    </source>
</reference>
<dbReference type="SFLD" id="SFLDG01132">
    <property type="entry name" value="C1.5.3:_5'-Nucleotidase_Like"/>
    <property type="match status" value="1"/>
</dbReference>
<feature type="compositionally biased region" description="Low complexity" evidence="1">
    <location>
        <begin position="158"/>
        <end position="167"/>
    </location>
</feature>
<dbReference type="Proteomes" id="UP000008021">
    <property type="component" value="Chromosome 7"/>
</dbReference>
<evidence type="ECO:0000256" key="1">
    <source>
        <dbReference type="SAM" id="MobiDB-lite"/>
    </source>
</evidence>
<feature type="region of interest" description="Disordered" evidence="1">
    <location>
        <begin position="145"/>
        <end position="174"/>
    </location>
</feature>
<feature type="compositionally biased region" description="Low complexity" evidence="1">
    <location>
        <begin position="379"/>
        <end position="391"/>
    </location>
</feature>
<keyword evidence="3" id="KW-1185">Reference proteome</keyword>
<organism evidence="2">
    <name type="scientific">Oryza meridionalis</name>
    <dbReference type="NCBI Taxonomy" id="40149"/>
    <lineage>
        <taxon>Eukaryota</taxon>
        <taxon>Viridiplantae</taxon>
        <taxon>Streptophyta</taxon>
        <taxon>Embryophyta</taxon>
        <taxon>Tracheophyta</taxon>
        <taxon>Spermatophyta</taxon>
        <taxon>Magnoliopsida</taxon>
        <taxon>Liliopsida</taxon>
        <taxon>Poales</taxon>
        <taxon>Poaceae</taxon>
        <taxon>BOP clade</taxon>
        <taxon>Oryzoideae</taxon>
        <taxon>Oryzeae</taxon>
        <taxon>Oryzinae</taxon>
        <taxon>Oryza</taxon>
    </lineage>
</organism>
<proteinExistence type="predicted"/>
<dbReference type="PANTHER" id="PTHR12725">
    <property type="entry name" value="HALOACID DEHALOGENASE-LIKE HYDROLASE"/>
    <property type="match status" value="1"/>
</dbReference>
<dbReference type="AlphaFoldDB" id="A0A0E0EEW4"/>
<dbReference type="PANTHER" id="PTHR12725:SF119">
    <property type="entry name" value="OS07G0634400 PROTEIN"/>
    <property type="match status" value="1"/>
</dbReference>